<dbReference type="Proteomes" id="UP000635565">
    <property type="component" value="Unassembled WGS sequence"/>
</dbReference>
<dbReference type="InterPro" id="IPR000182">
    <property type="entry name" value="GNAT_dom"/>
</dbReference>
<reference evidence="4 5" key="1">
    <citation type="journal article" date="2021" name="Int. J. Syst. Evol. Microbiol.">
        <title>Reticulibacter mediterranei gen. nov., sp. nov., within the new family Reticulibacteraceae fam. nov., and Ktedonospora formicarum gen. nov., sp. nov., Ktedonobacter robiniae sp. nov., Dictyobacter formicarum sp. nov. and Dictyobacter arantiisoli sp. nov., belonging to the class Ktedonobacteria.</title>
        <authorList>
            <person name="Yabe S."/>
            <person name="Zheng Y."/>
            <person name="Wang C.M."/>
            <person name="Sakai Y."/>
            <person name="Abe K."/>
            <person name="Yokota A."/>
            <person name="Donadio S."/>
            <person name="Cavaletti L."/>
            <person name="Monciardini P."/>
        </authorList>
    </citation>
    <scope>NUCLEOTIDE SEQUENCE [LARGE SCALE GENOMIC DNA]</scope>
    <source>
        <strain evidence="4 5">SOSP1-9</strain>
    </source>
</reference>
<dbReference type="RefSeq" id="WP_201364263.1">
    <property type="nucleotide sequence ID" value="NZ_BNJJ01000013.1"/>
</dbReference>
<dbReference type="PROSITE" id="PS51186">
    <property type="entry name" value="GNAT"/>
    <property type="match status" value="1"/>
</dbReference>
<dbReference type="SUPFAM" id="SSF55729">
    <property type="entry name" value="Acyl-CoA N-acyltransferases (Nat)"/>
    <property type="match status" value="1"/>
</dbReference>
<protein>
    <recommendedName>
        <fullName evidence="3">N-acetyltransferase domain-containing protein</fullName>
    </recommendedName>
</protein>
<dbReference type="EMBL" id="BNJJ01000013">
    <property type="protein sequence ID" value="GHO86642.1"/>
    <property type="molecule type" value="Genomic_DNA"/>
</dbReference>
<keyword evidence="5" id="KW-1185">Reference proteome</keyword>
<dbReference type="InterPro" id="IPR016181">
    <property type="entry name" value="Acyl_CoA_acyltransferase"/>
</dbReference>
<evidence type="ECO:0000313" key="4">
    <source>
        <dbReference type="EMBL" id="GHO86642.1"/>
    </source>
</evidence>
<feature type="domain" description="N-acetyltransferase" evidence="3">
    <location>
        <begin position="23"/>
        <end position="150"/>
    </location>
</feature>
<evidence type="ECO:0000313" key="5">
    <source>
        <dbReference type="Proteomes" id="UP000635565"/>
    </source>
</evidence>
<dbReference type="Gene3D" id="3.40.630.30">
    <property type="match status" value="1"/>
</dbReference>
<evidence type="ECO:0000256" key="1">
    <source>
        <dbReference type="ARBA" id="ARBA00022679"/>
    </source>
</evidence>
<evidence type="ECO:0000256" key="2">
    <source>
        <dbReference type="ARBA" id="ARBA00023315"/>
    </source>
</evidence>
<evidence type="ECO:0000259" key="3">
    <source>
        <dbReference type="PROSITE" id="PS51186"/>
    </source>
</evidence>
<dbReference type="PANTHER" id="PTHR43626">
    <property type="entry name" value="ACYL-COA N-ACYLTRANSFERASE"/>
    <property type="match status" value="1"/>
</dbReference>
<dbReference type="Pfam" id="PF00583">
    <property type="entry name" value="Acetyltransf_1"/>
    <property type="match status" value="1"/>
</dbReference>
<gene>
    <name evidence="4" type="ORF">KSZ_46480</name>
</gene>
<proteinExistence type="predicted"/>
<keyword evidence="2" id="KW-0012">Acyltransferase</keyword>
<name>A0ABQ3VKC5_9CHLR</name>
<sequence length="150" mass="16790">MDRVEQQQQLGRALEQVKLPAGILIRAWAEEDFPAIQRLSQAEGWTSPSQRSADSLRAWQNSWPALVALKNDAVVGFVRALTDGAITMYIADLLVDVHTRNAGIGRTLLETCHQLYPTTRLDLLAADGSRAFYEACGYRLMHDGMRKSYI</sequence>
<dbReference type="PANTHER" id="PTHR43626:SF4">
    <property type="entry name" value="GCN5-RELATED N-ACETYLTRANSFERASE 2, CHLOROPLASTIC"/>
    <property type="match status" value="1"/>
</dbReference>
<accession>A0ABQ3VKC5</accession>
<keyword evidence="1" id="KW-0808">Transferase</keyword>
<organism evidence="4 5">
    <name type="scientific">Dictyobacter formicarum</name>
    <dbReference type="NCBI Taxonomy" id="2778368"/>
    <lineage>
        <taxon>Bacteria</taxon>
        <taxon>Bacillati</taxon>
        <taxon>Chloroflexota</taxon>
        <taxon>Ktedonobacteria</taxon>
        <taxon>Ktedonobacterales</taxon>
        <taxon>Dictyobacteraceae</taxon>
        <taxon>Dictyobacter</taxon>
    </lineage>
</organism>
<dbReference type="InterPro" id="IPR045039">
    <property type="entry name" value="NSI-like"/>
</dbReference>
<comment type="caution">
    <text evidence="4">The sequence shown here is derived from an EMBL/GenBank/DDBJ whole genome shotgun (WGS) entry which is preliminary data.</text>
</comment>
<dbReference type="CDD" id="cd04301">
    <property type="entry name" value="NAT_SF"/>
    <property type="match status" value="1"/>
</dbReference>